<evidence type="ECO:0000256" key="6">
    <source>
        <dbReference type="SAM" id="Phobius"/>
    </source>
</evidence>
<evidence type="ECO:0000313" key="7">
    <source>
        <dbReference type="EMBL" id="CAK7921360.1"/>
    </source>
</evidence>
<organism evidence="7 8">
    <name type="scientific">[Candida] anglica</name>
    <dbReference type="NCBI Taxonomy" id="148631"/>
    <lineage>
        <taxon>Eukaryota</taxon>
        <taxon>Fungi</taxon>
        <taxon>Dikarya</taxon>
        <taxon>Ascomycota</taxon>
        <taxon>Saccharomycotina</taxon>
        <taxon>Pichiomycetes</taxon>
        <taxon>Debaryomycetaceae</taxon>
        <taxon>Kurtzmaniella</taxon>
    </lineage>
</organism>
<sequence>MSSTKTEYAPVANGSADVPTNATVAPGDRKQKLVRKQTQSKAWKKALWLAGHSSVLVFGLTSLVFQVFWLPNKYYINSISYRLALVGAMAALFATSSHRFGMKSLPPITTLLAHQNFQYLILAVAWCLTFKSIFKLIPYILVSLLQLSSFQKINVVLKQQDFLSSLIAYDELFLIIYLLVRTLFFRNTSGYQLVLFLGFYWLRILYNKETGNLFMAIIGKLDGKVSTMKNPKIVKAWSKAKQYLETKDIDNDSKM</sequence>
<keyword evidence="3 6" id="KW-1133">Transmembrane helix</keyword>
<feature type="region of interest" description="Disordered" evidence="5">
    <location>
        <begin position="1"/>
        <end position="31"/>
    </location>
</feature>
<dbReference type="PANTHER" id="PTHR12703:SF3">
    <property type="entry name" value="ABR032WP"/>
    <property type="match status" value="1"/>
</dbReference>
<feature type="transmembrane region" description="Helical" evidence="6">
    <location>
        <begin position="46"/>
        <end position="69"/>
    </location>
</feature>
<keyword evidence="4 6" id="KW-0472">Membrane</keyword>
<reference evidence="7 8" key="1">
    <citation type="submission" date="2024-01" db="EMBL/GenBank/DDBJ databases">
        <authorList>
            <consortium name="Genoscope - CEA"/>
            <person name="William W."/>
        </authorList>
    </citation>
    <scope>NUCLEOTIDE SEQUENCE [LARGE SCALE GENOMIC DNA]</scope>
    <source>
        <strain evidence="7 8">29B2s-10</strain>
    </source>
</reference>
<dbReference type="Proteomes" id="UP001497600">
    <property type="component" value="Chromosome H"/>
</dbReference>
<feature type="transmembrane region" description="Helical" evidence="6">
    <location>
        <begin position="75"/>
        <end position="96"/>
    </location>
</feature>
<evidence type="ECO:0000256" key="3">
    <source>
        <dbReference type="ARBA" id="ARBA00022989"/>
    </source>
</evidence>
<evidence type="ECO:0000256" key="2">
    <source>
        <dbReference type="ARBA" id="ARBA00022692"/>
    </source>
</evidence>
<accession>A0ABP0EMJ7</accession>
<dbReference type="PANTHER" id="PTHR12703">
    <property type="entry name" value="TRANSMEMBRANE PROTEIN 33"/>
    <property type="match status" value="1"/>
</dbReference>
<proteinExistence type="predicted"/>
<evidence type="ECO:0000256" key="1">
    <source>
        <dbReference type="ARBA" id="ARBA00004141"/>
    </source>
</evidence>
<feature type="transmembrane region" description="Helical" evidence="6">
    <location>
        <begin position="117"/>
        <end position="142"/>
    </location>
</feature>
<protein>
    <submittedName>
        <fullName evidence="7">Uncharacterized protein</fullName>
    </submittedName>
</protein>
<evidence type="ECO:0000313" key="8">
    <source>
        <dbReference type="Proteomes" id="UP001497600"/>
    </source>
</evidence>
<keyword evidence="8" id="KW-1185">Reference proteome</keyword>
<feature type="transmembrane region" description="Helical" evidence="6">
    <location>
        <begin position="162"/>
        <end position="180"/>
    </location>
</feature>
<evidence type="ECO:0000256" key="5">
    <source>
        <dbReference type="SAM" id="MobiDB-lite"/>
    </source>
</evidence>
<comment type="subcellular location">
    <subcellularLocation>
        <location evidence="1">Membrane</location>
        <topology evidence="1">Multi-pass membrane protein</topology>
    </subcellularLocation>
</comment>
<dbReference type="EMBL" id="OZ004260">
    <property type="protein sequence ID" value="CAK7921360.1"/>
    <property type="molecule type" value="Genomic_DNA"/>
</dbReference>
<keyword evidence="2 6" id="KW-0812">Transmembrane</keyword>
<dbReference type="InterPro" id="IPR051645">
    <property type="entry name" value="PER33/POM33_regulator"/>
</dbReference>
<evidence type="ECO:0000256" key="4">
    <source>
        <dbReference type="ARBA" id="ARBA00023136"/>
    </source>
</evidence>
<gene>
    <name evidence="7" type="ORF">CAAN4_H13234</name>
</gene>
<name>A0ABP0EMJ7_9ASCO</name>